<organism evidence="1 2">
    <name type="scientific">Piloderma croceum (strain F 1598)</name>
    <dbReference type="NCBI Taxonomy" id="765440"/>
    <lineage>
        <taxon>Eukaryota</taxon>
        <taxon>Fungi</taxon>
        <taxon>Dikarya</taxon>
        <taxon>Basidiomycota</taxon>
        <taxon>Agaricomycotina</taxon>
        <taxon>Agaricomycetes</taxon>
        <taxon>Agaricomycetidae</taxon>
        <taxon>Atheliales</taxon>
        <taxon>Atheliaceae</taxon>
        <taxon>Piloderma</taxon>
    </lineage>
</organism>
<dbReference type="InParanoid" id="A0A0C3F2W0"/>
<dbReference type="SUPFAM" id="SSF53474">
    <property type="entry name" value="alpha/beta-Hydrolases"/>
    <property type="match status" value="1"/>
</dbReference>
<dbReference type="Gene3D" id="3.40.50.1820">
    <property type="entry name" value="alpha/beta hydrolase"/>
    <property type="match status" value="1"/>
</dbReference>
<reference evidence="2" key="2">
    <citation type="submission" date="2015-01" db="EMBL/GenBank/DDBJ databases">
        <title>Evolutionary Origins and Diversification of the Mycorrhizal Mutualists.</title>
        <authorList>
            <consortium name="DOE Joint Genome Institute"/>
            <consortium name="Mycorrhizal Genomics Consortium"/>
            <person name="Kohler A."/>
            <person name="Kuo A."/>
            <person name="Nagy L.G."/>
            <person name="Floudas D."/>
            <person name="Copeland A."/>
            <person name="Barry K.W."/>
            <person name="Cichocki N."/>
            <person name="Veneault-Fourrey C."/>
            <person name="LaButti K."/>
            <person name="Lindquist E.A."/>
            <person name="Lipzen A."/>
            <person name="Lundell T."/>
            <person name="Morin E."/>
            <person name="Murat C."/>
            <person name="Riley R."/>
            <person name="Ohm R."/>
            <person name="Sun H."/>
            <person name="Tunlid A."/>
            <person name="Henrissat B."/>
            <person name="Grigoriev I.V."/>
            <person name="Hibbett D.S."/>
            <person name="Martin F."/>
        </authorList>
    </citation>
    <scope>NUCLEOTIDE SEQUENCE [LARGE SCALE GENOMIC DNA]</scope>
    <source>
        <strain evidence="2">F 1598</strain>
    </source>
</reference>
<dbReference type="OrthoDB" id="5311491at2759"/>
<gene>
    <name evidence="1" type="ORF">PILCRDRAFT_828409</name>
</gene>
<sequence length="342" mass="37969">MPSATVDLGDTAIKLFYTDTGPVESADYTTLVIYHGYAFTGHTFSKLLPLIPSSNIRLVIVTRRDYDSHDSLDSPGSTPHSDSEVENLRACPEIFLERLGLTVANFLLWFIDTNKTPKISNNHKSGGISVVGWSLGGVNPMALLAHPDVLSKESQKKLASYFRQTILYDPAEADFGFNFGPDPDIYPTSFGDFATFVTAYYVNPDLTSRAGASSTTVDSSKRPSLQNMTDEDLAVNLDLVASMRSDVPLLTTMLPALEKQAQAALFDETLTKEFLPGMEVVWISCPQSMWPLEWSKVLIARQYEEHVKNKRHVRPIRFTEIEGANHFVSVSIGEFLVEVFVC</sequence>
<protein>
    <submittedName>
        <fullName evidence="1">Uncharacterized protein</fullName>
    </submittedName>
</protein>
<reference evidence="1 2" key="1">
    <citation type="submission" date="2014-04" db="EMBL/GenBank/DDBJ databases">
        <authorList>
            <consortium name="DOE Joint Genome Institute"/>
            <person name="Kuo A."/>
            <person name="Tarkka M."/>
            <person name="Buscot F."/>
            <person name="Kohler A."/>
            <person name="Nagy L.G."/>
            <person name="Floudas D."/>
            <person name="Copeland A."/>
            <person name="Barry K.W."/>
            <person name="Cichocki N."/>
            <person name="Veneault-Fourrey C."/>
            <person name="LaButti K."/>
            <person name="Lindquist E.A."/>
            <person name="Lipzen A."/>
            <person name="Lundell T."/>
            <person name="Morin E."/>
            <person name="Murat C."/>
            <person name="Sun H."/>
            <person name="Tunlid A."/>
            <person name="Henrissat B."/>
            <person name="Grigoriev I.V."/>
            <person name="Hibbett D.S."/>
            <person name="Martin F."/>
            <person name="Nordberg H.P."/>
            <person name="Cantor M.N."/>
            <person name="Hua S.X."/>
        </authorList>
    </citation>
    <scope>NUCLEOTIDE SEQUENCE [LARGE SCALE GENOMIC DNA]</scope>
    <source>
        <strain evidence="1 2">F 1598</strain>
    </source>
</reference>
<dbReference type="HOGENOM" id="CLU_045014_0_0_1"/>
<accession>A0A0C3F2W0</accession>
<dbReference type="InterPro" id="IPR029058">
    <property type="entry name" value="AB_hydrolase_fold"/>
</dbReference>
<name>A0A0C3F2W0_PILCF</name>
<dbReference type="AlphaFoldDB" id="A0A0C3F2W0"/>
<proteinExistence type="predicted"/>
<evidence type="ECO:0000313" key="2">
    <source>
        <dbReference type="Proteomes" id="UP000054166"/>
    </source>
</evidence>
<keyword evidence="2" id="KW-1185">Reference proteome</keyword>
<evidence type="ECO:0000313" key="1">
    <source>
        <dbReference type="EMBL" id="KIM74251.1"/>
    </source>
</evidence>
<dbReference type="Proteomes" id="UP000054166">
    <property type="component" value="Unassembled WGS sequence"/>
</dbReference>
<dbReference type="EMBL" id="KN833064">
    <property type="protein sequence ID" value="KIM74251.1"/>
    <property type="molecule type" value="Genomic_DNA"/>
</dbReference>